<evidence type="ECO:0000256" key="4">
    <source>
        <dbReference type="PROSITE-ProRule" id="PRU00169"/>
    </source>
</evidence>
<dbReference type="CDD" id="cd00130">
    <property type="entry name" value="PAS"/>
    <property type="match status" value="2"/>
</dbReference>
<feature type="domain" description="PAC" evidence="7">
    <location>
        <begin position="228"/>
        <end position="280"/>
    </location>
</feature>
<dbReference type="PANTHER" id="PTHR43065:SF49">
    <property type="entry name" value="HISTIDINE KINASE"/>
    <property type="match status" value="1"/>
</dbReference>
<sequence>MRTRLKTLHGTARLYPFQSHDMPAVLHRTSRYANNSTDYAVFTLDRRGYVVACHVESELFSAYRPRELLGKHYSTLYAPGSQDSELLRVALKAHGSGKRAKTEAWLLRRGGRRFRADISVDVLKGASGKCHGFVMIVRDINLRRHTQDRLRESERRFRLFVHGVTDYAICMLDPQGIVLDWNLGAQRITCFPAKDIVGRHFCVFFNEEQVSQDLPSQLLRQACEAGRSHANCELLRANRESFPAEVVIEAIHESDGSLIGFAMIVRDRTQQQLTERRLFEAREQMVHAQKIEAIGQLTGGIAHDFNNALQGIISSLELASLCLDRESADQAKRYVMVSLDAALRAGRLTQRLLSLARRQAPANHRTTVVSVLRSIRELLGRTLGDGIVLDVSFPEDVPPLTCDSGQLESALVNLAVNARDAMDGQGRLRMTSRLCSPADSSVQVALDPLRETYVEIAVMDDGPGMNEETRRRALEPFFTTKPEGHGTGLGLSMVYGFVTQYGGAIDIRSMPGAGTSVLLYLPCDDRDVEAPPLKEQKPEPNLTGFRILIVEDNETIRESVAVRLRQLGCQVYEAACGNEALSILSSNESWDLLLSDIDLPVMDGYELCSQARKLFPSLRVILMTGYADSELLELEGLDHATEALIKPFDMGDLLAKTRLLLQPAS</sequence>
<dbReference type="NCBIfam" id="TIGR00229">
    <property type="entry name" value="sensory_box"/>
    <property type="match status" value="2"/>
</dbReference>
<dbReference type="SUPFAM" id="SSF55785">
    <property type="entry name" value="PYP-like sensor domain (PAS domain)"/>
    <property type="match status" value="2"/>
</dbReference>
<dbReference type="RefSeq" id="WP_404547176.1">
    <property type="nucleotide sequence ID" value="NZ_JADIKJ010000010.1"/>
</dbReference>
<evidence type="ECO:0000259" key="7">
    <source>
        <dbReference type="PROSITE" id="PS50113"/>
    </source>
</evidence>
<dbReference type="EC" id="2.7.13.3" evidence="2"/>
<dbReference type="InterPro" id="IPR004358">
    <property type="entry name" value="Sig_transdc_His_kin-like_C"/>
</dbReference>
<reference evidence="8 9" key="1">
    <citation type="submission" date="2020-10" db="EMBL/GenBank/DDBJ databases">
        <title>Phylogeny of dyella-like bacteria.</title>
        <authorList>
            <person name="Fu J."/>
        </authorList>
    </citation>
    <scope>NUCLEOTIDE SEQUENCE [LARGE SCALE GENOMIC DNA]</scope>
    <source>
        <strain evidence="8 9">JP1</strain>
    </source>
</reference>
<dbReference type="Gene3D" id="1.10.287.130">
    <property type="match status" value="1"/>
</dbReference>
<dbReference type="InterPro" id="IPR036097">
    <property type="entry name" value="HisK_dim/P_sf"/>
</dbReference>
<dbReference type="SMART" id="SM00091">
    <property type="entry name" value="PAS"/>
    <property type="match status" value="2"/>
</dbReference>
<dbReference type="EMBL" id="JADIKJ010000010">
    <property type="protein sequence ID" value="MFK2900685.1"/>
    <property type="molecule type" value="Genomic_DNA"/>
</dbReference>
<dbReference type="PANTHER" id="PTHR43065">
    <property type="entry name" value="SENSOR HISTIDINE KINASE"/>
    <property type="match status" value="1"/>
</dbReference>
<dbReference type="CDD" id="cd00082">
    <property type="entry name" value="HisKA"/>
    <property type="match status" value="1"/>
</dbReference>
<dbReference type="Gene3D" id="3.30.565.10">
    <property type="entry name" value="Histidine kinase-like ATPase, C-terminal domain"/>
    <property type="match status" value="1"/>
</dbReference>
<dbReference type="InterPro" id="IPR001789">
    <property type="entry name" value="Sig_transdc_resp-reg_receiver"/>
</dbReference>
<dbReference type="CDD" id="cd00156">
    <property type="entry name" value="REC"/>
    <property type="match status" value="1"/>
</dbReference>
<feature type="domain" description="Histidine kinase" evidence="5">
    <location>
        <begin position="300"/>
        <end position="525"/>
    </location>
</feature>
<dbReference type="Proteomes" id="UP001620461">
    <property type="component" value="Unassembled WGS sequence"/>
</dbReference>
<organism evidence="8 9">
    <name type="scientific">Dyella jejuensis</name>
    <dbReference type="NCBI Taxonomy" id="1432009"/>
    <lineage>
        <taxon>Bacteria</taxon>
        <taxon>Pseudomonadati</taxon>
        <taxon>Pseudomonadota</taxon>
        <taxon>Gammaproteobacteria</taxon>
        <taxon>Lysobacterales</taxon>
        <taxon>Rhodanobacteraceae</taxon>
        <taxon>Dyella</taxon>
    </lineage>
</organism>
<gene>
    <name evidence="8" type="ORF">ISP15_10085</name>
</gene>
<dbReference type="PROSITE" id="PS50113">
    <property type="entry name" value="PAC"/>
    <property type="match status" value="2"/>
</dbReference>
<dbReference type="SUPFAM" id="SSF52172">
    <property type="entry name" value="CheY-like"/>
    <property type="match status" value="1"/>
</dbReference>
<dbReference type="SMART" id="SM00387">
    <property type="entry name" value="HATPase_c"/>
    <property type="match status" value="1"/>
</dbReference>
<comment type="caution">
    <text evidence="8">The sequence shown here is derived from an EMBL/GenBank/DDBJ whole genome shotgun (WGS) entry which is preliminary data.</text>
</comment>
<dbReference type="Pfam" id="PF13426">
    <property type="entry name" value="PAS_9"/>
    <property type="match status" value="2"/>
</dbReference>
<feature type="domain" description="PAC" evidence="7">
    <location>
        <begin position="100"/>
        <end position="152"/>
    </location>
</feature>
<feature type="domain" description="Response regulatory" evidence="6">
    <location>
        <begin position="546"/>
        <end position="661"/>
    </location>
</feature>
<evidence type="ECO:0000259" key="5">
    <source>
        <dbReference type="PROSITE" id="PS50109"/>
    </source>
</evidence>
<feature type="modified residue" description="4-aspartylphosphate" evidence="4">
    <location>
        <position position="596"/>
    </location>
</feature>
<accession>A0ABW8JK78</accession>
<protein>
    <recommendedName>
        <fullName evidence="2">histidine kinase</fullName>
        <ecNumber evidence="2">2.7.13.3</ecNumber>
    </recommendedName>
</protein>
<comment type="catalytic activity">
    <reaction evidence="1">
        <text>ATP + protein L-histidine = ADP + protein N-phospho-L-histidine.</text>
        <dbReference type="EC" id="2.7.13.3"/>
    </reaction>
</comment>
<keyword evidence="3 4" id="KW-0597">Phosphoprotein</keyword>
<dbReference type="InterPro" id="IPR011006">
    <property type="entry name" value="CheY-like_superfamily"/>
</dbReference>
<evidence type="ECO:0000259" key="6">
    <source>
        <dbReference type="PROSITE" id="PS50110"/>
    </source>
</evidence>
<dbReference type="InterPro" id="IPR000014">
    <property type="entry name" value="PAS"/>
</dbReference>
<dbReference type="InterPro" id="IPR000700">
    <property type="entry name" value="PAS-assoc_C"/>
</dbReference>
<dbReference type="InterPro" id="IPR035965">
    <property type="entry name" value="PAS-like_dom_sf"/>
</dbReference>
<dbReference type="InterPro" id="IPR003661">
    <property type="entry name" value="HisK_dim/P_dom"/>
</dbReference>
<dbReference type="InterPro" id="IPR005467">
    <property type="entry name" value="His_kinase_dom"/>
</dbReference>
<dbReference type="Pfam" id="PF00072">
    <property type="entry name" value="Response_reg"/>
    <property type="match status" value="1"/>
</dbReference>
<dbReference type="PROSITE" id="PS50110">
    <property type="entry name" value="RESPONSE_REGULATORY"/>
    <property type="match status" value="1"/>
</dbReference>
<dbReference type="Pfam" id="PF02518">
    <property type="entry name" value="HATPase_c"/>
    <property type="match status" value="1"/>
</dbReference>
<dbReference type="SUPFAM" id="SSF55874">
    <property type="entry name" value="ATPase domain of HSP90 chaperone/DNA topoisomerase II/histidine kinase"/>
    <property type="match status" value="1"/>
</dbReference>
<evidence type="ECO:0000313" key="9">
    <source>
        <dbReference type="Proteomes" id="UP001620461"/>
    </source>
</evidence>
<dbReference type="Gene3D" id="3.30.450.20">
    <property type="entry name" value="PAS domain"/>
    <property type="match status" value="2"/>
</dbReference>
<dbReference type="SMART" id="SM00448">
    <property type="entry name" value="REC"/>
    <property type="match status" value="1"/>
</dbReference>
<dbReference type="PROSITE" id="PS50109">
    <property type="entry name" value="HIS_KIN"/>
    <property type="match status" value="1"/>
</dbReference>
<evidence type="ECO:0000256" key="2">
    <source>
        <dbReference type="ARBA" id="ARBA00012438"/>
    </source>
</evidence>
<evidence type="ECO:0000256" key="3">
    <source>
        <dbReference type="ARBA" id="ARBA00022553"/>
    </source>
</evidence>
<dbReference type="InterPro" id="IPR003594">
    <property type="entry name" value="HATPase_dom"/>
</dbReference>
<dbReference type="InterPro" id="IPR001610">
    <property type="entry name" value="PAC"/>
</dbReference>
<dbReference type="Gene3D" id="3.40.50.2300">
    <property type="match status" value="1"/>
</dbReference>
<keyword evidence="9" id="KW-1185">Reference proteome</keyword>
<evidence type="ECO:0000256" key="1">
    <source>
        <dbReference type="ARBA" id="ARBA00000085"/>
    </source>
</evidence>
<dbReference type="SUPFAM" id="SSF47384">
    <property type="entry name" value="Homodimeric domain of signal transducing histidine kinase"/>
    <property type="match status" value="1"/>
</dbReference>
<dbReference type="SMART" id="SM00388">
    <property type="entry name" value="HisKA"/>
    <property type="match status" value="1"/>
</dbReference>
<proteinExistence type="predicted"/>
<dbReference type="PRINTS" id="PR00344">
    <property type="entry name" value="BCTRLSENSOR"/>
</dbReference>
<evidence type="ECO:0000313" key="8">
    <source>
        <dbReference type="EMBL" id="MFK2900685.1"/>
    </source>
</evidence>
<dbReference type="SMART" id="SM00086">
    <property type="entry name" value="PAC"/>
    <property type="match status" value="2"/>
</dbReference>
<dbReference type="InterPro" id="IPR036890">
    <property type="entry name" value="HATPase_C_sf"/>
</dbReference>
<name>A0ABW8JK78_9GAMM</name>
<dbReference type="Pfam" id="PF00512">
    <property type="entry name" value="HisKA"/>
    <property type="match status" value="1"/>
</dbReference>